<dbReference type="PROSITE" id="PS51352">
    <property type="entry name" value="THIOREDOXIN_2"/>
    <property type="match status" value="1"/>
</dbReference>
<keyword evidence="8" id="KW-1185">Reference proteome</keyword>
<comment type="similarity">
    <text evidence="3">Belongs to the thioredoxin family.</text>
</comment>
<dbReference type="InterPro" id="IPR017937">
    <property type="entry name" value="Thioredoxin_CS"/>
</dbReference>
<dbReference type="HOGENOM" id="CLU_090389_10_4_11"/>
<dbReference type="PROSITE" id="PS00194">
    <property type="entry name" value="THIOREDOXIN_1"/>
    <property type="match status" value="1"/>
</dbReference>
<feature type="site" description="Contributes to redox potential value" evidence="4">
    <location>
        <position position="31"/>
    </location>
</feature>
<dbReference type="RefSeq" id="WP_007148037.1">
    <property type="nucleotide sequence ID" value="NZ_AKCI01000001.1"/>
</dbReference>
<feature type="active site" description="Nucleophile" evidence="4">
    <location>
        <position position="33"/>
    </location>
</feature>
<evidence type="ECO:0000259" key="6">
    <source>
        <dbReference type="PROSITE" id="PS51352"/>
    </source>
</evidence>
<dbReference type="InterPro" id="IPR013766">
    <property type="entry name" value="Thioredoxin_domain"/>
</dbReference>
<dbReference type="CDD" id="cd02947">
    <property type="entry name" value="TRX_family"/>
    <property type="match status" value="1"/>
</dbReference>
<dbReference type="Proteomes" id="UP000006415">
    <property type="component" value="Unassembled WGS sequence"/>
</dbReference>
<dbReference type="PIRSF" id="PIRSF000077">
    <property type="entry name" value="Thioredoxin"/>
    <property type="match status" value="1"/>
</dbReference>
<keyword evidence="5" id="KW-0676">Redox-active center</keyword>
<protein>
    <recommendedName>
        <fullName evidence="2 3">Thioredoxin</fullName>
    </recommendedName>
</protein>
<organism evidence="7 8">
    <name type="scientific">Scardovia wiggsiae F0424</name>
    <dbReference type="NCBI Taxonomy" id="857290"/>
    <lineage>
        <taxon>Bacteria</taxon>
        <taxon>Bacillati</taxon>
        <taxon>Actinomycetota</taxon>
        <taxon>Actinomycetes</taxon>
        <taxon>Bifidobacteriales</taxon>
        <taxon>Bifidobacteriaceae</taxon>
        <taxon>Scardovia</taxon>
    </lineage>
</organism>
<dbReference type="InterPro" id="IPR036249">
    <property type="entry name" value="Thioredoxin-like_sf"/>
</dbReference>
<dbReference type="STRING" id="857290.HMPREF9156_00973"/>
<evidence type="ECO:0000256" key="5">
    <source>
        <dbReference type="PIRSR" id="PIRSR000077-4"/>
    </source>
</evidence>
<dbReference type="GO" id="GO:0015035">
    <property type="term" value="F:protein-disulfide reductase activity"/>
    <property type="evidence" value="ECO:0007669"/>
    <property type="project" value="UniProtKB-UniRule"/>
</dbReference>
<reference evidence="7 8" key="1">
    <citation type="submission" date="2012-01" db="EMBL/GenBank/DDBJ databases">
        <title>The Genome Sequence of Scardovia wiggsiae F0424.</title>
        <authorList>
            <consortium name="The Broad Institute Genome Sequencing Platform"/>
            <person name="Earl A."/>
            <person name="Ward D."/>
            <person name="Feldgarden M."/>
            <person name="Gevers D."/>
            <person name="Izard J."/>
            <person name="Ganesan A."/>
            <person name="Baranova O.V."/>
            <person name="Blanton J.M."/>
            <person name="Tanner A.C."/>
            <person name="Mathney J."/>
            <person name="Dewhirst F.E."/>
            <person name="Young S.K."/>
            <person name="Zeng Q."/>
            <person name="Gargeya S."/>
            <person name="Fitzgerald M."/>
            <person name="Haas B."/>
            <person name="Abouelleil A."/>
            <person name="Alvarado L."/>
            <person name="Arachchi H.M."/>
            <person name="Berlin A."/>
            <person name="Chapman S.B."/>
            <person name="Gearin G."/>
            <person name="Goldberg J."/>
            <person name="Griggs A."/>
            <person name="Gujja S."/>
            <person name="Hansen M."/>
            <person name="Heiman D."/>
            <person name="Howarth C."/>
            <person name="Larimer J."/>
            <person name="Lui A."/>
            <person name="MacDonald P.J.P."/>
            <person name="McCowen C."/>
            <person name="Montmayeur A."/>
            <person name="Murphy C."/>
            <person name="Neiman D."/>
            <person name="Pearson M."/>
            <person name="Priest M."/>
            <person name="Roberts A."/>
            <person name="Saif S."/>
            <person name="Shea T."/>
            <person name="Sisk P."/>
            <person name="Stolte C."/>
            <person name="Sykes S."/>
            <person name="Wortman J."/>
            <person name="Nusbaum C."/>
            <person name="Birren B."/>
        </authorList>
    </citation>
    <scope>NUCLEOTIDE SEQUENCE [LARGE SCALE GENOMIC DNA]</scope>
    <source>
        <strain evidence="7 8">F0424</strain>
    </source>
</reference>
<comment type="caution">
    <text evidence="7">The sequence shown here is derived from an EMBL/GenBank/DDBJ whole genome shotgun (WGS) entry which is preliminary data.</text>
</comment>
<feature type="site" description="Contributes to redox potential value" evidence="4">
    <location>
        <position position="32"/>
    </location>
</feature>
<evidence type="ECO:0000313" key="8">
    <source>
        <dbReference type="Proteomes" id="UP000006415"/>
    </source>
</evidence>
<dbReference type="eggNOG" id="COG0526">
    <property type="taxonomic scope" value="Bacteria"/>
</dbReference>
<feature type="active site" description="Nucleophile" evidence="4">
    <location>
        <position position="30"/>
    </location>
</feature>
<evidence type="ECO:0000256" key="3">
    <source>
        <dbReference type="PIRNR" id="PIRNR000077"/>
    </source>
</evidence>
<evidence type="ECO:0000256" key="1">
    <source>
        <dbReference type="ARBA" id="ARBA00023157"/>
    </source>
</evidence>
<keyword evidence="1 5" id="KW-1015">Disulfide bond</keyword>
<dbReference type="EMBL" id="AGZS01000006">
    <property type="protein sequence ID" value="EJD64478.1"/>
    <property type="molecule type" value="Genomic_DNA"/>
</dbReference>
<gene>
    <name evidence="7" type="ORF">HMPREF9156_00973</name>
</gene>
<name>J0DE03_9BIFI</name>
<feature type="disulfide bond" description="Redox-active" evidence="5">
    <location>
        <begin position="30"/>
        <end position="33"/>
    </location>
</feature>
<feature type="domain" description="Thioredoxin" evidence="6">
    <location>
        <begin position="1"/>
        <end position="105"/>
    </location>
</feature>
<dbReference type="InterPro" id="IPR005746">
    <property type="entry name" value="Thioredoxin"/>
</dbReference>
<dbReference type="AlphaFoldDB" id="J0DE03"/>
<dbReference type="SUPFAM" id="SSF52833">
    <property type="entry name" value="Thioredoxin-like"/>
    <property type="match status" value="1"/>
</dbReference>
<dbReference type="NCBIfam" id="TIGR01068">
    <property type="entry name" value="thioredoxin"/>
    <property type="match status" value="1"/>
</dbReference>
<dbReference type="OrthoDB" id="9790390at2"/>
<evidence type="ECO:0000256" key="4">
    <source>
        <dbReference type="PIRSR" id="PIRSR000077-1"/>
    </source>
</evidence>
<dbReference type="PRINTS" id="PR00421">
    <property type="entry name" value="THIOREDOXIN"/>
</dbReference>
<dbReference type="PANTHER" id="PTHR46115">
    <property type="entry name" value="THIOREDOXIN-LIKE PROTEIN 1"/>
    <property type="match status" value="1"/>
</dbReference>
<dbReference type="Pfam" id="PF00085">
    <property type="entry name" value="Thioredoxin"/>
    <property type="match status" value="1"/>
</dbReference>
<evidence type="ECO:0000313" key="7">
    <source>
        <dbReference type="EMBL" id="EJD64478.1"/>
    </source>
</evidence>
<accession>J0DE03</accession>
<evidence type="ECO:0000256" key="2">
    <source>
        <dbReference type="NCBIfam" id="TIGR01068"/>
    </source>
</evidence>
<dbReference type="Gene3D" id="3.40.30.10">
    <property type="entry name" value="Glutaredoxin"/>
    <property type="match status" value="1"/>
</dbReference>
<feature type="site" description="Deprotonates C-terminal active site Cys" evidence="4">
    <location>
        <position position="24"/>
    </location>
</feature>
<sequence>MATHEITSTNLNETIKNNDLVFIDFWATWCGPCKAFGPIYEQASNENADVYFGKVDIDQNQDLAANAEIQAVPTLAIIKNGKTIYKEAGALRKSDLDELIQKAKDLDVSKAEPAQQA</sequence>
<proteinExistence type="inferred from homology"/>